<evidence type="ECO:0000313" key="2">
    <source>
        <dbReference type="Proteomes" id="UP000765338"/>
    </source>
</evidence>
<name>A0ABR5ZQH6_9PROT</name>
<dbReference type="Proteomes" id="UP000765338">
    <property type="component" value="Unassembled WGS sequence"/>
</dbReference>
<organism evidence="1 2">
    <name type="scientific">Bombella mellum</name>
    <dbReference type="NCBI Taxonomy" id="2039288"/>
    <lineage>
        <taxon>Bacteria</taxon>
        <taxon>Pseudomonadati</taxon>
        <taxon>Pseudomonadota</taxon>
        <taxon>Alphaproteobacteria</taxon>
        <taxon>Acetobacterales</taxon>
        <taxon>Acetobacteraceae</taxon>
        <taxon>Bombella</taxon>
    </lineage>
</organism>
<protein>
    <recommendedName>
        <fullName evidence="3">DUF2612 domain-containing protein</fullName>
    </recommendedName>
</protein>
<dbReference type="Pfam" id="PF11041">
    <property type="entry name" value="Phage_Wedge1"/>
    <property type="match status" value="1"/>
</dbReference>
<reference evidence="1 2" key="1">
    <citation type="submission" date="2017-10" db="EMBL/GenBank/DDBJ databases">
        <authorList>
            <person name="Jakob F."/>
        </authorList>
    </citation>
    <scope>NUCLEOTIDE SEQUENCE [LARGE SCALE GENOMIC DNA]</scope>
    <source>
        <strain evidence="1 2">TMW 2.1889</strain>
    </source>
</reference>
<dbReference type="InterPro" id="IPR021283">
    <property type="entry name" value="Phage_Wedge1"/>
</dbReference>
<accession>A0ABR5ZQH6</accession>
<proteinExistence type="predicted"/>
<dbReference type="EMBL" id="PDLY01000001">
    <property type="protein sequence ID" value="MBA5726429.1"/>
    <property type="molecule type" value="Genomic_DNA"/>
</dbReference>
<evidence type="ECO:0000313" key="1">
    <source>
        <dbReference type="EMBL" id="MBA5726429.1"/>
    </source>
</evidence>
<gene>
    <name evidence="1" type="ORF">CPA56_00260</name>
</gene>
<comment type="caution">
    <text evidence="1">The sequence shown here is derived from an EMBL/GenBank/DDBJ whole genome shotgun (WGS) entry which is preliminary data.</text>
</comment>
<evidence type="ECO:0008006" key="3">
    <source>
        <dbReference type="Google" id="ProtNLM"/>
    </source>
</evidence>
<sequence length="198" mass="21820">MIDIRETILAQYANSPTLTGIITRFNAAADPRRLIGTFLQDVWNPLTATGWGLDVWGRIVGIGRVLKIDTGGYLGFSQGYPSSRTFGEGIWYSGQTTVANYRLPDSSYRQLILARAAANISGGSIADINHILMILFGNRGRCYVANTDDHTMMIVFSFQPTPIDVSIIASGVLPRPAGVRYRYIFIPPTRNDFGNDIL</sequence>
<keyword evidence="2" id="KW-1185">Reference proteome</keyword>
<dbReference type="RefSeq" id="WP_182040063.1">
    <property type="nucleotide sequence ID" value="NZ_PDLY01000001.1"/>
</dbReference>